<reference evidence="1 2" key="1">
    <citation type="submission" date="2017-09" db="EMBL/GenBank/DDBJ databases">
        <title>Depth-based differentiation of microbial function through sediment-hosted aquifers and enrichment of novel symbionts in the deep terrestrial subsurface.</title>
        <authorList>
            <person name="Probst A.J."/>
            <person name="Ladd B."/>
            <person name="Jarett J.K."/>
            <person name="Geller-Mcgrath D.E."/>
            <person name="Sieber C.M."/>
            <person name="Emerson J.B."/>
            <person name="Anantharaman K."/>
            <person name="Thomas B.C."/>
            <person name="Malmstrom R."/>
            <person name="Stieglmeier M."/>
            <person name="Klingl A."/>
            <person name="Woyke T."/>
            <person name="Ryan C.M."/>
            <person name="Banfield J.F."/>
        </authorList>
    </citation>
    <scope>NUCLEOTIDE SEQUENCE [LARGE SCALE GENOMIC DNA]</scope>
    <source>
        <strain evidence="1">CG22_combo_CG10-13_8_21_14_all_34_12</strain>
    </source>
</reference>
<evidence type="ECO:0000313" key="1">
    <source>
        <dbReference type="EMBL" id="PIP63486.1"/>
    </source>
</evidence>
<dbReference type="SUPFAM" id="SSF53335">
    <property type="entry name" value="S-adenosyl-L-methionine-dependent methyltransferases"/>
    <property type="match status" value="1"/>
</dbReference>
<evidence type="ECO:0008006" key="3">
    <source>
        <dbReference type="Google" id="ProtNLM"/>
    </source>
</evidence>
<dbReference type="EMBL" id="PCTC01000046">
    <property type="protein sequence ID" value="PIP63486.1"/>
    <property type="molecule type" value="Genomic_DNA"/>
</dbReference>
<dbReference type="Pfam" id="PF13578">
    <property type="entry name" value="Methyltransf_24"/>
    <property type="match status" value="1"/>
</dbReference>
<name>A0A2H0C0N8_9BACT</name>
<dbReference type="Proteomes" id="UP000229699">
    <property type="component" value="Unassembled WGS sequence"/>
</dbReference>
<dbReference type="InterPro" id="IPR029063">
    <property type="entry name" value="SAM-dependent_MTases_sf"/>
</dbReference>
<sequence length="154" mass="17805">MLSFYSPKVILEIGMDKGGTMKIWSQAFQPDILIGIDIVKKPDEVIEIVRPNYHYLWDMNSNNLETVNKVKEILGDRKVDFLYIDGDHSRLACERDWLLYRDFVKVGGIVGIHDVLFHNRETEADIVWSNIKTLFPYSEIKTSHSSTGWGLVFV</sequence>
<protein>
    <recommendedName>
        <fullName evidence="3">Methyltransferase</fullName>
    </recommendedName>
</protein>
<organism evidence="1 2">
    <name type="scientific">Candidatus Roizmanbacteria bacterium CG22_combo_CG10-13_8_21_14_all_34_12</name>
    <dbReference type="NCBI Taxonomy" id="1974860"/>
    <lineage>
        <taxon>Bacteria</taxon>
        <taxon>Candidatus Roizmaniibacteriota</taxon>
    </lineage>
</organism>
<accession>A0A2H0C0N8</accession>
<gene>
    <name evidence="1" type="ORF">COW97_02275</name>
</gene>
<evidence type="ECO:0000313" key="2">
    <source>
        <dbReference type="Proteomes" id="UP000229699"/>
    </source>
</evidence>
<comment type="caution">
    <text evidence="1">The sequence shown here is derived from an EMBL/GenBank/DDBJ whole genome shotgun (WGS) entry which is preliminary data.</text>
</comment>
<dbReference type="Gene3D" id="3.40.50.150">
    <property type="entry name" value="Vaccinia Virus protein VP39"/>
    <property type="match status" value="1"/>
</dbReference>
<proteinExistence type="predicted"/>
<dbReference type="AlphaFoldDB" id="A0A2H0C0N8"/>